<evidence type="ECO:0000313" key="5">
    <source>
        <dbReference type="Proteomes" id="UP000649739"/>
    </source>
</evidence>
<accession>A0A8J3FCR0</accession>
<dbReference type="InterPro" id="IPR037293">
    <property type="entry name" value="Gal_Oxidase_central_sf"/>
</dbReference>
<keyword evidence="1" id="KW-0732">Signal</keyword>
<dbReference type="SUPFAM" id="SSF49785">
    <property type="entry name" value="Galactose-binding domain-like"/>
    <property type="match status" value="1"/>
</dbReference>
<dbReference type="InterPro" id="IPR011043">
    <property type="entry name" value="Gal_Oxase/kelch_b-propeller"/>
</dbReference>
<dbReference type="SUPFAM" id="SSF81296">
    <property type="entry name" value="E set domains"/>
    <property type="match status" value="1"/>
</dbReference>
<dbReference type="InterPro" id="IPR009880">
    <property type="entry name" value="Glyoxal_oxidase_N"/>
</dbReference>
<dbReference type="InterPro" id="IPR015202">
    <property type="entry name" value="GO-like_E_set"/>
</dbReference>
<dbReference type="EMBL" id="BMQB01000011">
    <property type="protein sequence ID" value="GGK06966.1"/>
    <property type="molecule type" value="Genomic_DNA"/>
</dbReference>
<dbReference type="PANTHER" id="PTHR32208">
    <property type="entry name" value="SECRETED PROTEIN-RELATED"/>
    <property type="match status" value="1"/>
</dbReference>
<feature type="domain" description="Glyoxal oxidase N-terminal" evidence="2">
    <location>
        <begin position="256"/>
        <end position="579"/>
    </location>
</feature>
<dbReference type="Pfam" id="PF07250">
    <property type="entry name" value="Glyoxal_oxid_N"/>
    <property type="match status" value="1"/>
</dbReference>
<gene>
    <name evidence="4" type="ORF">GCM10010123_40910</name>
</gene>
<organism evidence="4 5">
    <name type="scientific">Pilimelia anulata</name>
    <dbReference type="NCBI Taxonomy" id="53371"/>
    <lineage>
        <taxon>Bacteria</taxon>
        <taxon>Bacillati</taxon>
        <taxon>Actinomycetota</taxon>
        <taxon>Actinomycetes</taxon>
        <taxon>Micromonosporales</taxon>
        <taxon>Micromonosporaceae</taxon>
        <taxon>Pilimelia</taxon>
    </lineage>
</organism>
<dbReference type="InterPro" id="IPR008979">
    <property type="entry name" value="Galactose-bd-like_sf"/>
</dbReference>
<evidence type="ECO:0000256" key="1">
    <source>
        <dbReference type="ARBA" id="ARBA00022729"/>
    </source>
</evidence>
<evidence type="ECO:0000313" key="4">
    <source>
        <dbReference type="EMBL" id="GGK06966.1"/>
    </source>
</evidence>
<dbReference type="Gene3D" id="2.60.120.260">
    <property type="entry name" value="Galactose-binding domain-like"/>
    <property type="match status" value="1"/>
</dbReference>
<dbReference type="Gene3D" id="2.60.40.10">
    <property type="entry name" value="Immunoglobulins"/>
    <property type="match status" value="1"/>
</dbReference>
<reference evidence="4" key="1">
    <citation type="journal article" date="2014" name="Int. J. Syst. Evol. Microbiol.">
        <title>Complete genome sequence of Corynebacterium casei LMG S-19264T (=DSM 44701T), isolated from a smear-ripened cheese.</title>
        <authorList>
            <consortium name="US DOE Joint Genome Institute (JGI-PGF)"/>
            <person name="Walter F."/>
            <person name="Albersmeier A."/>
            <person name="Kalinowski J."/>
            <person name="Ruckert C."/>
        </authorList>
    </citation>
    <scope>NUCLEOTIDE SEQUENCE</scope>
    <source>
        <strain evidence="4">JCM 3090</strain>
    </source>
</reference>
<dbReference type="Pfam" id="PF09118">
    <property type="entry name" value="GO-like_E_set"/>
    <property type="match status" value="1"/>
</dbReference>
<feature type="domain" description="Galactose oxidase-like Early set" evidence="3">
    <location>
        <begin position="600"/>
        <end position="696"/>
    </location>
</feature>
<dbReference type="PANTHER" id="PTHR32208:SF21">
    <property type="entry name" value="LOW QUALITY PROTEIN: ALDEHYDE OXIDASE GLOX-LIKE"/>
    <property type="match status" value="1"/>
</dbReference>
<comment type="caution">
    <text evidence="4">The sequence shown here is derived from an EMBL/GenBank/DDBJ whole genome shotgun (WGS) entry which is preliminary data.</text>
</comment>
<dbReference type="SUPFAM" id="SSF50965">
    <property type="entry name" value="Galactose oxidase, central domain"/>
    <property type="match status" value="1"/>
</dbReference>
<dbReference type="Proteomes" id="UP000649739">
    <property type="component" value="Unassembled WGS sequence"/>
</dbReference>
<dbReference type="RefSeq" id="WP_189171825.1">
    <property type="nucleotide sequence ID" value="NZ_BMQB01000011.1"/>
</dbReference>
<reference evidence="4" key="2">
    <citation type="submission" date="2020-09" db="EMBL/GenBank/DDBJ databases">
        <authorList>
            <person name="Sun Q."/>
            <person name="Ohkuma M."/>
        </authorList>
    </citation>
    <scope>NUCLEOTIDE SEQUENCE</scope>
    <source>
        <strain evidence="4">JCM 3090</strain>
    </source>
</reference>
<dbReference type="CDD" id="cd02851">
    <property type="entry name" value="E_set_GO_C"/>
    <property type="match status" value="1"/>
</dbReference>
<name>A0A8J3FCR0_9ACTN</name>
<protein>
    <recommendedName>
        <fullName evidence="6">Galactose oxidase</fullName>
    </recommendedName>
</protein>
<evidence type="ECO:0000259" key="2">
    <source>
        <dbReference type="Pfam" id="PF07250"/>
    </source>
</evidence>
<dbReference type="GO" id="GO:0005975">
    <property type="term" value="P:carbohydrate metabolic process"/>
    <property type="evidence" value="ECO:0007669"/>
    <property type="project" value="UniProtKB-ARBA"/>
</dbReference>
<sequence>MIRSLVGPTLGLLIPVLVLAGVDAGPGASAAPPENAAAPENLVVNPGLERRAGDEPECWQLYQRGGNTARMVSSTDAHSGRRAMALTVADLTDGDAKVMMAEQAGCAPAVTPGERYDLSLWYHSTAPASVTAFRHDGDKWVYWTELTTLPVAAGYREARARTPVVPAGTTRVQWGVGLGAAGTVVTDDYAMTITGKPPANPECRPGKRCPSGAWEVLPYTSPVRGIHAAVLRNGKVLLIAGSGNDVGEFQAGRFTSSLYDPADGSFTPITTPADFFCAGHAQLPDGRLLVLGGNAAYPAPDGSSGYKGLRVSYVFDPATNSYTRTNDMNEGHWYPSATTLGNGDILSVGGLNERSEGSVATEYFSAAEGRWLKPDEVAQTYRFWGLYPSMILTGDGRLFYTGSHVFGDGQPGSGASLYDHRTGAVTDVPGLREKDRRDQSMSVLLPPAQDQRVLTMGGGNVGNNPDAIRLTDVIDLTAKAPKYAAGPPLPQGFRDDGTKQAAHEGKMYVSAVILPDGQVFETGGALHNRADPVFEASMYNPATDRFNAGMAHDPVPRGYHSSAFLLPDGRVMAVGDNPGDGTFDNRISVYSPWYMFERDRPRITGVATSTWPVGSRQRISVAAGDDVSEVALIRPAAVTHSSDPNQRYVVAPIARRTGNSIDVDLTANPNIAPPGWYMLVVSDDRGVPSEARWVRVSAPAAAPARAGKGGRAAPREPAPAVPVAVDGCARSYGTPSQCVPREFPAVVADRCAYLRERGLANLPVRAGDPLGLDRNRDAVACGPGD</sequence>
<dbReference type="AlphaFoldDB" id="A0A8J3FCR0"/>
<evidence type="ECO:0000259" key="3">
    <source>
        <dbReference type="Pfam" id="PF09118"/>
    </source>
</evidence>
<dbReference type="InterPro" id="IPR014756">
    <property type="entry name" value="Ig_E-set"/>
</dbReference>
<dbReference type="Gene3D" id="2.130.10.80">
    <property type="entry name" value="Galactose oxidase/kelch, beta-propeller"/>
    <property type="match status" value="1"/>
</dbReference>
<dbReference type="InterPro" id="IPR013783">
    <property type="entry name" value="Ig-like_fold"/>
</dbReference>
<proteinExistence type="predicted"/>
<keyword evidence="5" id="KW-1185">Reference proteome</keyword>
<evidence type="ECO:0008006" key="6">
    <source>
        <dbReference type="Google" id="ProtNLM"/>
    </source>
</evidence>